<gene>
    <name evidence="2" type="ORF">GGR23_000512</name>
</gene>
<organism evidence="2 3">
    <name type="scientific">Gellertiella hungarica</name>
    <dbReference type="NCBI Taxonomy" id="1572859"/>
    <lineage>
        <taxon>Bacteria</taxon>
        <taxon>Pseudomonadati</taxon>
        <taxon>Pseudomonadota</taxon>
        <taxon>Alphaproteobacteria</taxon>
        <taxon>Hyphomicrobiales</taxon>
        <taxon>Rhizobiaceae</taxon>
        <taxon>Gellertiella</taxon>
    </lineage>
</organism>
<evidence type="ECO:0000313" key="2">
    <source>
        <dbReference type="EMBL" id="MBB4063351.1"/>
    </source>
</evidence>
<evidence type="ECO:0000313" key="3">
    <source>
        <dbReference type="Proteomes" id="UP000528286"/>
    </source>
</evidence>
<proteinExistence type="predicted"/>
<keyword evidence="3" id="KW-1185">Reference proteome</keyword>
<dbReference type="RefSeq" id="WP_183364544.1">
    <property type="nucleotide sequence ID" value="NZ_JACIEZ010000001.1"/>
</dbReference>
<dbReference type="Proteomes" id="UP000528286">
    <property type="component" value="Unassembled WGS sequence"/>
</dbReference>
<protein>
    <submittedName>
        <fullName evidence="2">Uncharacterized protein</fullName>
    </submittedName>
</protein>
<reference evidence="2 3" key="1">
    <citation type="submission" date="2020-08" db="EMBL/GenBank/DDBJ databases">
        <title>Genomic Encyclopedia of Type Strains, Phase IV (KMG-IV): sequencing the most valuable type-strain genomes for metagenomic binning, comparative biology and taxonomic classification.</title>
        <authorList>
            <person name="Goeker M."/>
        </authorList>
    </citation>
    <scope>NUCLEOTIDE SEQUENCE [LARGE SCALE GENOMIC DNA]</scope>
    <source>
        <strain evidence="2 3">DSM 29853</strain>
    </source>
</reference>
<sequence length="99" mass="10658">MISSIDFMEMQIPVERQICGAFGTGGARSSSAPERSRPKSDMHAAYERHPPIRPRTSGSGGGSGVDRMSQLINKVAEPGVDFISDWGSIAPILPFHLFA</sequence>
<dbReference type="AlphaFoldDB" id="A0A7W6J3M3"/>
<comment type="caution">
    <text evidence="2">The sequence shown here is derived from an EMBL/GenBank/DDBJ whole genome shotgun (WGS) entry which is preliminary data.</text>
</comment>
<name>A0A7W6J3M3_9HYPH</name>
<dbReference type="EMBL" id="JACIEZ010000001">
    <property type="protein sequence ID" value="MBB4063351.1"/>
    <property type="molecule type" value="Genomic_DNA"/>
</dbReference>
<accession>A0A7W6J3M3</accession>
<feature type="compositionally biased region" description="Basic and acidic residues" evidence="1">
    <location>
        <begin position="34"/>
        <end position="50"/>
    </location>
</feature>
<evidence type="ECO:0000256" key="1">
    <source>
        <dbReference type="SAM" id="MobiDB-lite"/>
    </source>
</evidence>
<feature type="region of interest" description="Disordered" evidence="1">
    <location>
        <begin position="23"/>
        <end position="66"/>
    </location>
</feature>